<dbReference type="Proteomes" id="UP000635902">
    <property type="component" value="Unassembled WGS sequence"/>
</dbReference>
<feature type="transmembrane region" description="Helical" evidence="9">
    <location>
        <begin position="263"/>
        <end position="285"/>
    </location>
</feature>
<dbReference type="InterPro" id="IPR002656">
    <property type="entry name" value="Acyl_transf_3_dom"/>
</dbReference>
<feature type="domain" description="Acyltransferase 3" evidence="10">
    <location>
        <begin position="13"/>
        <end position="347"/>
    </location>
</feature>
<dbReference type="EMBL" id="JADKMY010000001">
    <property type="protein sequence ID" value="MBF4553154.1"/>
    <property type="molecule type" value="Genomic_DNA"/>
</dbReference>
<comment type="caution">
    <text evidence="11">The sequence shown here is derived from an EMBL/GenBank/DDBJ whole genome shotgun (WGS) entry which is preliminary data.</text>
</comment>
<evidence type="ECO:0000256" key="5">
    <source>
        <dbReference type="ARBA" id="ARBA00022989"/>
    </source>
</evidence>
<evidence type="ECO:0000256" key="8">
    <source>
        <dbReference type="SAM" id="MobiDB-lite"/>
    </source>
</evidence>
<feature type="transmembrane region" description="Helical" evidence="9">
    <location>
        <begin position="236"/>
        <end position="257"/>
    </location>
</feature>
<dbReference type="InterPro" id="IPR036514">
    <property type="entry name" value="SGNH_hydro_sf"/>
</dbReference>
<dbReference type="GO" id="GO:0016746">
    <property type="term" value="F:acyltransferase activity"/>
    <property type="evidence" value="ECO:0007669"/>
    <property type="project" value="UniProtKB-KW"/>
</dbReference>
<evidence type="ECO:0000256" key="7">
    <source>
        <dbReference type="ARBA" id="ARBA00023315"/>
    </source>
</evidence>
<dbReference type="Pfam" id="PF01757">
    <property type="entry name" value="Acyl_transf_3"/>
    <property type="match status" value="1"/>
</dbReference>
<keyword evidence="3" id="KW-0808">Transferase</keyword>
<dbReference type="SUPFAM" id="SSF52266">
    <property type="entry name" value="SGNH hydrolase"/>
    <property type="match status" value="1"/>
</dbReference>
<feature type="transmembrane region" description="Helical" evidence="9">
    <location>
        <begin position="385"/>
        <end position="410"/>
    </location>
</feature>
<feature type="transmembrane region" description="Helical" evidence="9">
    <location>
        <begin position="80"/>
        <end position="99"/>
    </location>
</feature>
<feature type="transmembrane region" description="Helical" evidence="9">
    <location>
        <begin position="306"/>
        <end position="324"/>
    </location>
</feature>
<keyword evidence="12" id="KW-1185">Reference proteome</keyword>
<evidence type="ECO:0000256" key="6">
    <source>
        <dbReference type="ARBA" id="ARBA00023136"/>
    </source>
</evidence>
<accession>A0ABR9ZIW9</accession>
<dbReference type="RefSeq" id="WP_194555990.1">
    <property type="nucleotide sequence ID" value="NZ_JADKMY010000001.1"/>
</dbReference>
<sequence>MPRPINKNHRYVSGLDGLRTLAVAAVLLYHLSVPGFVGGLLGVGVFFTLSGYLITTNLMRSWDERGSLGLSTFWLRRFRRLMPAVILTLSAVLILTAALKRKDLGTTFWEALSSLFYVNNWHVIFQEKSYFDNFGGPSPLSHMWSLSVEEQFYLLWPLLLLALLTIFRSRLGALAGTLLLTVGSFALMWFLAHPVGDNTRVYEGTDTRAGGLLVGAMLALWLSSRKHDGKTVLPNLHFANLAGLLGLGGVLSLILLVPQESTFLYNGGIALLSISTVLVIFAVLHQKSVWAHVLGFAPFRWIGERSYGIYLWHMPVIAFMPQVWLEKHRLWATLITVGVSVLIAALSWRLVEDPIRKHGIVEPIRKWRRGRQADREMNMVPSRPFPAFFAAGCAVVLAAIVAVGATPVALNSTSTAAPASPPAMELNPADKPVPDASVDPQAGAGDESDAQAAPSRPGTVSCTRVVHVGDSTSIGMFATGQVNTPKSTAFTTYIDYGAEEVIDSVFGARATTEGWSDPASATVYPSAIDSVTELQTRVPNKDTCWVIATGVNDAANISAGATAQYDERIEAMMDLLGPDADVMWPLVTTNTTEGHYAKANMDKFNEALKRAENKYPNLRIYDWASESRPEWFADEDFAHYNSEGNTQRAKRYAAALANAFPAEKNGAPADKKIVGSGL</sequence>
<proteinExistence type="predicted"/>
<name>A0ABR9ZIW9_9CORY</name>
<evidence type="ECO:0000256" key="9">
    <source>
        <dbReference type="SAM" id="Phobius"/>
    </source>
</evidence>
<evidence type="ECO:0000259" key="10">
    <source>
        <dbReference type="Pfam" id="PF01757"/>
    </source>
</evidence>
<evidence type="ECO:0000256" key="1">
    <source>
        <dbReference type="ARBA" id="ARBA00004651"/>
    </source>
</evidence>
<evidence type="ECO:0000256" key="2">
    <source>
        <dbReference type="ARBA" id="ARBA00022475"/>
    </source>
</evidence>
<organism evidence="11 12">
    <name type="scientific">Corynebacterium suicordis DSM 45110</name>
    <dbReference type="NCBI Taxonomy" id="1121369"/>
    <lineage>
        <taxon>Bacteria</taxon>
        <taxon>Bacillati</taxon>
        <taxon>Actinomycetota</taxon>
        <taxon>Actinomycetes</taxon>
        <taxon>Mycobacteriales</taxon>
        <taxon>Corynebacteriaceae</taxon>
        <taxon>Corynebacterium</taxon>
    </lineage>
</organism>
<dbReference type="InterPro" id="IPR050879">
    <property type="entry name" value="Acyltransferase_3"/>
</dbReference>
<keyword evidence="6 9" id="KW-0472">Membrane</keyword>
<keyword evidence="4 9" id="KW-0812">Transmembrane</keyword>
<evidence type="ECO:0000313" key="11">
    <source>
        <dbReference type="EMBL" id="MBF4553154.1"/>
    </source>
</evidence>
<feature type="transmembrane region" description="Helical" evidence="9">
    <location>
        <begin position="174"/>
        <end position="192"/>
    </location>
</feature>
<dbReference type="PANTHER" id="PTHR23028:SF53">
    <property type="entry name" value="ACYL_TRANSF_3 DOMAIN-CONTAINING PROTEIN"/>
    <property type="match status" value="1"/>
</dbReference>
<dbReference type="PANTHER" id="PTHR23028">
    <property type="entry name" value="ACETYLTRANSFERASE"/>
    <property type="match status" value="1"/>
</dbReference>
<dbReference type="Gene3D" id="3.40.50.1110">
    <property type="entry name" value="SGNH hydrolase"/>
    <property type="match status" value="1"/>
</dbReference>
<gene>
    <name evidence="11" type="ORF">IRY30_03525</name>
</gene>
<evidence type="ECO:0000313" key="12">
    <source>
        <dbReference type="Proteomes" id="UP000635902"/>
    </source>
</evidence>
<evidence type="ECO:0000256" key="4">
    <source>
        <dbReference type="ARBA" id="ARBA00022692"/>
    </source>
</evidence>
<keyword evidence="7 11" id="KW-0012">Acyltransferase</keyword>
<keyword evidence="5 9" id="KW-1133">Transmembrane helix</keyword>
<feature type="transmembrane region" description="Helical" evidence="9">
    <location>
        <begin position="330"/>
        <end position="351"/>
    </location>
</feature>
<comment type="subcellular location">
    <subcellularLocation>
        <location evidence="1">Cell membrane</location>
        <topology evidence="1">Multi-pass membrane protein</topology>
    </subcellularLocation>
</comment>
<protein>
    <submittedName>
        <fullName evidence="11">Acyltransferase family protein</fullName>
    </submittedName>
</protein>
<feature type="transmembrane region" description="Helical" evidence="9">
    <location>
        <begin position="207"/>
        <end position="224"/>
    </location>
</feature>
<feature type="region of interest" description="Disordered" evidence="8">
    <location>
        <begin position="412"/>
        <end position="459"/>
    </location>
</feature>
<keyword evidence="2" id="KW-1003">Cell membrane</keyword>
<evidence type="ECO:0000256" key="3">
    <source>
        <dbReference type="ARBA" id="ARBA00022679"/>
    </source>
</evidence>
<reference evidence="11 12" key="1">
    <citation type="submission" date="2020-10" db="EMBL/GenBank/DDBJ databases">
        <title>Novel species in genus Corynebacterium.</title>
        <authorList>
            <person name="Zhang G."/>
        </authorList>
    </citation>
    <scope>NUCLEOTIDE SEQUENCE [LARGE SCALE GENOMIC DNA]</scope>
    <source>
        <strain evidence="11 12">DSM 45110</strain>
    </source>
</reference>